<keyword evidence="3" id="KW-0067">ATP-binding</keyword>
<dbReference type="Pfam" id="PF17866">
    <property type="entry name" value="AAA_lid_6"/>
    <property type="match status" value="1"/>
</dbReference>
<dbReference type="EMBL" id="JACHLC010000001">
    <property type="protein sequence ID" value="MBB6369330.1"/>
    <property type="molecule type" value="Genomic_DNA"/>
</dbReference>
<dbReference type="GO" id="GO:0005524">
    <property type="term" value="F:ATP binding"/>
    <property type="evidence" value="ECO:0007669"/>
    <property type="project" value="UniProtKB-KW"/>
</dbReference>
<keyword evidence="2" id="KW-0547">Nucleotide-binding</keyword>
<dbReference type="InterPro" id="IPR003593">
    <property type="entry name" value="AAA+_ATPase"/>
</dbReference>
<feature type="domain" description="AAA+ ATPase" evidence="4">
    <location>
        <begin position="270"/>
        <end position="409"/>
    </location>
</feature>
<evidence type="ECO:0000256" key="2">
    <source>
        <dbReference type="ARBA" id="ARBA00022741"/>
    </source>
</evidence>
<dbReference type="RefSeq" id="WP_228456215.1">
    <property type="nucleotide sequence ID" value="NZ_JACHLC010000001.1"/>
</dbReference>
<sequence>MKKFDPISLIEDSISSIKDYIDQELLTENNSIDISLLKELKTENTELLNLCKELNNDEVFIQKVNDKIDRNKINALYKTERIFLSEILSIYGRNKSEDQDKSKFILAYYYDALRNDHFADENHLSKLNQLIKTQEFSGIIDKIQQENKLVLLVPDDRNLILSILTELKHPKLQAMQTNFENYKKFSGISEPEKIEVYVESPENKEKTEKEAEQNNINVSFPPKDDTLEKALQELHNLVGLEKVKKDINELINLLEIQKKRNSEGMKNVEIALHTVFLGPPGTGKTSVARLLSRIFMHLGYLSEGQLYETDREGLIAGYVGQTAIKTDKAVEESKGGVLFIDEAYALTQNQWGNDFGAEAVNTIIKRMEDYRDDLAVVVAGYTEPMKMFIDSNPGLRSRFNRYFYFEHFTSEQLLQIFEKFCSQFDFSISDESKNKLKEIFSSMDNLKTESFGNARAVRNIFEKSIQNQANRLIYWTAPKGEYLKTLHVEDIPNLEEVLESLGDQEKEEE</sequence>
<comment type="similarity">
    <text evidence="1">Belongs to the CbxX/CfxQ family.</text>
</comment>
<protein>
    <submittedName>
        <fullName evidence="5">AAA+ superfamily predicted ATPase</fullName>
    </submittedName>
</protein>
<dbReference type="Gene3D" id="3.40.50.300">
    <property type="entry name" value="P-loop containing nucleotide triphosphate hydrolases"/>
    <property type="match status" value="1"/>
</dbReference>
<comment type="caution">
    <text evidence="5">The sequence shown here is derived from an EMBL/GenBank/DDBJ whole genome shotgun (WGS) entry which is preliminary data.</text>
</comment>
<accession>A0A841N792</accession>
<dbReference type="Gene3D" id="1.10.8.60">
    <property type="match status" value="1"/>
</dbReference>
<name>A0A841N792_9FLAO</name>
<reference evidence="5 6" key="1">
    <citation type="submission" date="2020-08" db="EMBL/GenBank/DDBJ databases">
        <title>Functional genomics of gut bacteria from endangered species of beetles.</title>
        <authorList>
            <person name="Carlos-Shanley C."/>
        </authorList>
    </citation>
    <scope>NUCLEOTIDE SEQUENCE [LARGE SCALE GENOMIC DNA]</scope>
    <source>
        <strain evidence="5 6">S00136</strain>
    </source>
</reference>
<keyword evidence="6" id="KW-1185">Reference proteome</keyword>
<dbReference type="InterPro" id="IPR000641">
    <property type="entry name" value="CbxX/CfxQ"/>
</dbReference>
<evidence type="ECO:0000313" key="6">
    <source>
        <dbReference type="Proteomes" id="UP000589738"/>
    </source>
</evidence>
<dbReference type="AlphaFoldDB" id="A0A841N792"/>
<dbReference type="SUPFAM" id="SSF52540">
    <property type="entry name" value="P-loop containing nucleoside triphosphate hydrolases"/>
    <property type="match status" value="1"/>
</dbReference>
<evidence type="ECO:0000256" key="3">
    <source>
        <dbReference type="ARBA" id="ARBA00022840"/>
    </source>
</evidence>
<dbReference type="PANTHER" id="PTHR43392">
    <property type="entry name" value="AAA-TYPE ATPASE FAMILY PROTEIN / ANKYRIN REPEAT FAMILY PROTEIN"/>
    <property type="match status" value="1"/>
</dbReference>
<organism evidence="5 6">
    <name type="scientific">Chryseobacterium shigense</name>
    <dbReference type="NCBI Taxonomy" id="297244"/>
    <lineage>
        <taxon>Bacteria</taxon>
        <taxon>Pseudomonadati</taxon>
        <taxon>Bacteroidota</taxon>
        <taxon>Flavobacteriia</taxon>
        <taxon>Flavobacteriales</taxon>
        <taxon>Weeksellaceae</taxon>
        <taxon>Chryseobacterium group</taxon>
        <taxon>Chryseobacterium</taxon>
    </lineage>
</organism>
<dbReference type="CDD" id="cd00009">
    <property type="entry name" value="AAA"/>
    <property type="match status" value="1"/>
</dbReference>
<proteinExistence type="inferred from homology"/>
<dbReference type="GO" id="GO:0016887">
    <property type="term" value="F:ATP hydrolysis activity"/>
    <property type="evidence" value="ECO:0007669"/>
    <property type="project" value="InterPro"/>
</dbReference>
<dbReference type="InterPro" id="IPR050773">
    <property type="entry name" value="CbxX/CfxQ_RuBisCO_ESX"/>
</dbReference>
<dbReference type="InterPro" id="IPR003959">
    <property type="entry name" value="ATPase_AAA_core"/>
</dbReference>
<dbReference type="Pfam" id="PF00004">
    <property type="entry name" value="AAA"/>
    <property type="match status" value="1"/>
</dbReference>
<evidence type="ECO:0000313" key="5">
    <source>
        <dbReference type="EMBL" id="MBB6369330.1"/>
    </source>
</evidence>
<dbReference type="InterPro" id="IPR027417">
    <property type="entry name" value="P-loop_NTPase"/>
</dbReference>
<dbReference type="PANTHER" id="PTHR43392:SF2">
    <property type="entry name" value="AAA-TYPE ATPASE FAMILY PROTEIN _ ANKYRIN REPEAT FAMILY PROTEIN"/>
    <property type="match status" value="1"/>
</dbReference>
<gene>
    <name evidence="5" type="ORF">HNP36_000383</name>
</gene>
<dbReference type="Proteomes" id="UP000589738">
    <property type="component" value="Unassembled WGS sequence"/>
</dbReference>
<evidence type="ECO:0000256" key="1">
    <source>
        <dbReference type="ARBA" id="ARBA00010378"/>
    </source>
</evidence>
<evidence type="ECO:0000259" key="4">
    <source>
        <dbReference type="SMART" id="SM00382"/>
    </source>
</evidence>
<dbReference type="PRINTS" id="PR00819">
    <property type="entry name" value="CBXCFQXSUPER"/>
</dbReference>
<dbReference type="SMART" id="SM00382">
    <property type="entry name" value="AAA"/>
    <property type="match status" value="1"/>
</dbReference>
<dbReference type="FunFam" id="3.40.50.300:FF:000216">
    <property type="entry name" value="Type VII secretion ATPase EccA"/>
    <property type="match status" value="1"/>
</dbReference>
<dbReference type="InterPro" id="IPR041627">
    <property type="entry name" value="AAA_lid_6"/>
</dbReference>